<dbReference type="Proteomes" id="UP000615446">
    <property type="component" value="Unassembled WGS sequence"/>
</dbReference>
<organism evidence="2 3">
    <name type="scientific">Rhizophagus clarus</name>
    <dbReference type="NCBI Taxonomy" id="94130"/>
    <lineage>
        <taxon>Eukaryota</taxon>
        <taxon>Fungi</taxon>
        <taxon>Fungi incertae sedis</taxon>
        <taxon>Mucoromycota</taxon>
        <taxon>Glomeromycotina</taxon>
        <taxon>Glomeromycetes</taxon>
        <taxon>Glomerales</taxon>
        <taxon>Glomeraceae</taxon>
        <taxon>Rhizophagus</taxon>
    </lineage>
</organism>
<gene>
    <name evidence="2" type="ORF">RCL2_002729600</name>
</gene>
<evidence type="ECO:0000313" key="2">
    <source>
        <dbReference type="EMBL" id="GET00854.1"/>
    </source>
</evidence>
<dbReference type="OrthoDB" id="9997739at2759"/>
<dbReference type="Pfam" id="PF00651">
    <property type="entry name" value="BTB"/>
    <property type="match status" value="1"/>
</dbReference>
<evidence type="ECO:0000313" key="3">
    <source>
        <dbReference type="Proteomes" id="UP000615446"/>
    </source>
</evidence>
<dbReference type="PROSITE" id="PS50097">
    <property type="entry name" value="BTB"/>
    <property type="match status" value="1"/>
</dbReference>
<proteinExistence type="predicted"/>
<dbReference type="EMBL" id="BLAL01000295">
    <property type="protein sequence ID" value="GET00854.1"/>
    <property type="molecule type" value="Genomic_DNA"/>
</dbReference>
<sequence>MNIDLTQGLLRDLGKLFENREDCNVVLRVEYFRYLITDYLKKESKLFKKEERRDYIVLDVPKISVDAFKIILRYIYTGYFSFNDNGINQEFLFDLIFAADELRLCDLKGILL</sequence>
<dbReference type="AlphaFoldDB" id="A0A8H3M556"/>
<accession>A0A8H3M556</accession>
<evidence type="ECO:0000259" key="1">
    <source>
        <dbReference type="PROSITE" id="PS50097"/>
    </source>
</evidence>
<name>A0A8H3M556_9GLOM</name>
<dbReference type="CDD" id="cd18186">
    <property type="entry name" value="BTB_POZ_ZBTB_KLHL-like"/>
    <property type="match status" value="1"/>
</dbReference>
<feature type="domain" description="BTB" evidence="1">
    <location>
        <begin position="30"/>
        <end position="84"/>
    </location>
</feature>
<dbReference type="InterPro" id="IPR011333">
    <property type="entry name" value="SKP1/BTB/POZ_sf"/>
</dbReference>
<reference evidence="2" key="1">
    <citation type="submission" date="2019-10" db="EMBL/GenBank/DDBJ databases">
        <title>Conservation and host-specific expression of non-tandemly repeated heterogenous ribosome RNA gene in arbuscular mycorrhizal fungi.</title>
        <authorList>
            <person name="Maeda T."/>
            <person name="Kobayashi Y."/>
            <person name="Nakagawa T."/>
            <person name="Ezawa T."/>
            <person name="Yamaguchi K."/>
            <person name="Bino T."/>
            <person name="Nishimoto Y."/>
            <person name="Shigenobu S."/>
            <person name="Kawaguchi M."/>
        </authorList>
    </citation>
    <scope>NUCLEOTIDE SEQUENCE</scope>
    <source>
        <strain evidence="2">HR1</strain>
    </source>
</reference>
<comment type="caution">
    <text evidence="2">The sequence shown here is derived from an EMBL/GenBank/DDBJ whole genome shotgun (WGS) entry which is preliminary data.</text>
</comment>
<dbReference type="Gene3D" id="3.30.710.10">
    <property type="entry name" value="Potassium Channel Kv1.1, Chain A"/>
    <property type="match status" value="1"/>
</dbReference>
<dbReference type="SUPFAM" id="SSF54695">
    <property type="entry name" value="POZ domain"/>
    <property type="match status" value="1"/>
</dbReference>
<dbReference type="InterPro" id="IPR000210">
    <property type="entry name" value="BTB/POZ_dom"/>
</dbReference>
<protein>
    <submittedName>
        <fullName evidence="2">BTB/POZ protein</fullName>
    </submittedName>
</protein>